<feature type="region of interest" description="Disordered" evidence="2">
    <location>
        <begin position="278"/>
        <end position="313"/>
    </location>
</feature>
<comment type="similarity">
    <text evidence="1">Belongs to the TrhO family.</text>
</comment>
<keyword evidence="1" id="KW-0819">tRNA processing</keyword>
<evidence type="ECO:0000259" key="3">
    <source>
        <dbReference type="PROSITE" id="PS50206"/>
    </source>
</evidence>
<proteinExistence type="inferred from homology"/>
<reference evidence="4" key="1">
    <citation type="submission" date="2014-07" db="EMBL/GenBank/DDBJ databases">
        <authorList>
            <person name="Urmite Genomes Urmite Genomes"/>
        </authorList>
    </citation>
    <scope>NUCLEOTIDE SEQUENCE</scope>
    <source>
        <strain evidence="4">12M76_air</strain>
    </source>
</reference>
<dbReference type="PANTHER" id="PTHR43268">
    <property type="entry name" value="THIOSULFATE SULFURTRANSFERASE/RHODANESE-LIKE DOMAIN-CONTAINING PROTEIN 2"/>
    <property type="match status" value="1"/>
</dbReference>
<organism evidence="4">
    <name type="scientific">Pseudomonas saudimassiliensis</name>
    <dbReference type="NCBI Taxonomy" id="1461581"/>
    <lineage>
        <taxon>Bacteria</taxon>
        <taxon>Pseudomonadati</taxon>
        <taxon>Pseudomonadota</taxon>
        <taxon>Gammaproteobacteria</taxon>
        <taxon>Pseudomonadales</taxon>
        <taxon>Pseudomonadaceae</taxon>
        <taxon>Pseudomonas</taxon>
    </lineage>
</organism>
<dbReference type="Gene3D" id="3.40.250.10">
    <property type="entry name" value="Rhodanese-like domain"/>
    <property type="match status" value="1"/>
</dbReference>
<dbReference type="OrthoDB" id="9778326at2"/>
<dbReference type="GO" id="GO:0016705">
    <property type="term" value="F:oxidoreductase activity, acting on paired donors, with incorporation or reduction of molecular oxygen"/>
    <property type="evidence" value="ECO:0007669"/>
    <property type="project" value="UniProtKB-UniRule"/>
</dbReference>
<dbReference type="SMART" id="SM00450">
    <property type="entry name" value="RHOD"/>
    <property type="match status" value="1"/>
</dbReference>
<dbReference type="HAMAP" id="MF_00469">
    <property type="entry name" value="TrhO"/>
    <property type="match status" value="1"/>
</dbReference>
<protein>
    <recommendedName>
        <fullName evidence="1">tRNA uridine(34) hydroxylase</fullName>
        <ecNumber evidence="1">1.14.-.-</ecNumber>
    </recommendedName>
    <alternativeName>
        <fullName evidence="1">tRNA hydroxylation protein O</fullName>
    </alternativeName>
</protein>
<dbReference type="EC" id="1.14.-.-" evidence="1"/>
<dbReference type="InterPro" id="IPR001763">
    <property type="entry name" value="Rhodanese-like_dom"/>
</dbReference>
<gene>
    <name evidence="1" type="primary">trhO</name>
    <name evidence="4" type="ORF">BN1049_00507</name>
</gene>
<dbReference type="Pfam" id="PF00581">
    <property type="entry name" value="Rhodanese"/>
    <property type="match status" value="1"/>
</dbReference>
<dbReference type="GO" id="GO:0006400">
    <property type="term" value="P:tRNA modification"/>
    <property type="evidence" value="ECO:0007669"/>
    <property type="project" value="UniProtKB-UniRule"/>
</dbReference>
<dbReference type="PROSITE" id="PS50206">
    <property type="entry name" value="RHODANESE_3"/>
    <property type="match status" value="1"/>
</dbReference>
<dbReference type="GO" id="GO:0016740">
    <property type="term" value="F:transferase activity"/>
    <property type="evidence" value="ECO:0007669"/>
    <property type="project" value="UniProtKB-KW"/>
</dbReference>
<sequence>MSNIVVVALYKFVTLEDFEALRQPLLDTMTANGVKGTLLLALEGINGTVAGSREGTAALLDWLRRDPRLSDLDWKESYCEEMPFYRTKVKLKKEIVTIGIPGISPNEKVGTYVEPKDWNDLISDPEVLLIDTRNDYEVSIGTFEGAIDPQTKSFREFPEYVRQQFDPQKHKKVAMFCTGGIRCEKASSFMLKEGFDEVYHLKGGILKYFEEVPAEQSKWNGECFVFDNRVTVRHDLAPGSFDQCHACRHPVSAEDMASPQYEEGISCPHCYASLPEKTRRRAEERQRQIQLAKVRNQPHPIGLPQELATPNAK</sequence>
<name>A0A078M2S8_9PSED</name>
<dbReference type="InterPro" id="IPR020936">
    <property type="entry name" value="TrhO"/>
</dbReference>
<dbReference type="Gene3D" id="3.30.70.100">
    <property type="match status" value="1"/>
</dbReference>
<dbReference type="SUPFAM" id="SSF52821">
    <property type="entry name" value="Rhodanese/Cell cycle control phosphatase"/>
    <property type="match status" value="1"/>
</dbReference>
<dbReference type="CDD" id="cd01518">
    <property type="entry name" value="RHOD_YceA"/>
    <property type="match status" value="1"/>
</dbReference>
<dbReference type="InterPro" id="IPR040503">
    <property type="entry name" value="TRHO_N"/>
</dbReference>
<dbReference type="InterPro" id="IPR036873">
    <property type="entry name" value="Rhodanese-like_dom_sf"/>
</dbReference>
<dbReference type="PANTHER" id="PTHR43268:SF3">
    <property type="entry name" value="RHODANESE-LIKE DOMAIN-CONTAINING PROTEIN 7-RELATED"/>
    <property type="match status" value="1"/>
</dbReference>
<evidence type="ECO:0000256" key="1">
    <source>
        <dbReference type="HAMAP-Rule" id="MF_00469"/>
    </source>
</evidence>
<feature type="domain" description="Rhodanese" evidence="3">
    <location>
        <begin position="123"/>
        <end position="217"/>
    </location>
</feature>
<dbReference type="NCBIfam" id="NF001136">
    <property type="entry name" value="PRK00142.1-4"/>
    <property type="match status" value="1"/>
</dbReference>
<accession>A0A078M2S8</accession>
<dbReference type="PATRIC" id="fig|1461581.3.peg.499"/>
<dbReference type="RefSeq" id="WP_044498180.1">
    <property type="nucleotide sequence ID" value="NZ_LK391969.1"/>
</dbReference>
<evidence type="ECO:0000313" key="4">
    <source>
        <dbReference type="EMBL" id="CEA01708.1"/>
    </source>
</evidence>
<dbReference type="EMBL" id="LK391969">
    <property type="protein sequence ID" value="CEF25600.1"/>
    <property type="molecule type" value="Genomic_DNA"/>
</dbReference>
<keyword evidence="1" id="KW-0560">Oxidoreductase</keyword>
<dbReference type="AlphaFoldDB" id="A0A078M2S8"/>
<dbReference type="Pfam" id="PF17773">
    <property type="entry name" value="UPF0176_N"/>
    <property type="match status" value="1"/>
</dbReference>
<dbReference type="EMBL" id="LM997413">
    <property type="protein sequence ID" value="CEA01708.1"/>
    <property type="molecule type" value="Genomic_DNA"/>
</dbReference>
<comment type="catalytic activity">
    <reaction evidence="1">
        <text>uridine(34) in tRNA + AH2 + O2 = 5-hydroxyuridine(34) in tRNA + A + H2O</text>
        <dbReference type="Rhea" id="RHEA:64224"/>
        <dbReference type="Rhea" id="RHEA-COMP:11727"/>
        <dbReference type="Rhea" id="RHEA-COMP:13381"/>
        <dbReference type="ChEBI" id="CHEBI:13193"/>
        <dbReference type="ChEBI" id="CHEBI:15377"/>
        <dbReference type="ChEBI" id="CHEBI:15379"/>
        <dbReference type="ChEBI" id="CHEBI:17499"/>
        <dbReference type="ChEBI" id="CHEBI:65315"/>
        <dbReference type="ChEBI" id="CHEBI:136877"/>
    </reaction>
</comment>
<evidence type="ECO:0000256" key="2">
    <source>
        <dbReference type="SAM" id="MobiDB-lite"/>
    </source>
</evidence>
<comment type="function">
    <text evidence="1">Catalyzes oxygen-dependent 5-hydroxyuridine (ho5U) modification at position 34 in tRNAs.</text>
</comment>
<keyword evidence="4" id="KW-0808">Transferase</keyword>